<comment type="caution">
    <text evidence="3">The sequence shown here is derived from an EMBL/GenBank/DDBJ whole genome shotgun (WGS) entry which is preliminary data.</text>
</comment>
<dbReference type="Pfam" id="PF09587">
    <property type="entry name" value="PGA_cap"/>
    <property type="match status" value="1"/>
</dbReference>
<dbReference type="SUPFAM" id="SSF56300">
    <property type="entry name" value="Metallo-dependent phosphatases"/>
    <property type="match status" value="1"/>
</dbReference>
<dbReference type="EMBL" id="BARV01015520">
    <property type="protein sequence ID" value="GAI31325.1"/>
    <property type="molecule type" value="Genomic_DNA"/>
</dbReference>
<dbReference type="InterPro" id="IPR029052">
    <property type="entry name" value="Metallo-depent_PP-like"/>
</dbReference>
<proteinExistence type="inferred from homology"/>
<gene>
    <name evidence="3" type="ORF">S06H3_26814</name>
</gene>
<organism evidence="3">
    <name type="scientific">marine sediment metagenome</name>
    <dbReference type="NCBI Taxonomy" id="412755"/>
    <lineage>
        <taxon>unclassified sequences</taxon>
        <taxon>metagenomes</taxon>
        <taxon>ecological metagenomes</taxon>
    </lineage>
</organism>
<dbReference type="PANTHER" id="PTHR33393:SF11">
    <property type="entry name" value="POLYGLUTAMINE SYNTHESIS ACCESSORY PROTEIN RV0574C-RELATED"/>
    <property type="match status" value="1"/>
</dbReference>
<dbReference type="InterPro" id="IPR052169">
    <property type="entry name" value="CW_Biosynth-Accessory"/>
</dbReference>
<evidence type="ECO:0000256" key="1">
    <source>
        <dbReference type="ARBA" id="ARBA00005662"/>
    </source>
</evidence>
<name>X1NX14_9ZZZZ</name>
<dbReference type="InterPro" id="IPR019079">
    <property type="entry name" value="Capsule_synth_CapA"/>
</dbReference>
<comment type="similarity">
    <text evidence="1">Belongs to the CapA family.</text>
</comment>
<dbReference type="AlphaFoldDB" id="X1NX14"/>
<dbReference type="PANTHER" id="PTHR33393">
    <property type="entry name" value="POLYGLUTAMINE SYNTHESIS ACCESSORY PROTEIN RV0574C-RELATED"/>
    <property type="match status" value="1"/>
</dbReference>
<sequence>MIGHHSHVVQRIEKYKDGWISYSLGNFVFDQGFSEETMKSIILKVVIKDKKIKEIFPEDIEINEYFQPELVTGN</sequence>
<accession>X1NX14</accession>
<evidence type="ECO:0000313" key="3">
    <source>
        <dbReference type="EMBL" id="GAI31325.1"/>
    </source>
</evidence>
<evidence type="ECO:0000259" key="2">
    <source>
        <dbReference type="Pfam" id="PF09587"/>
    </source>
</evidence>
<reference evidence="3" key="1">
    <citation type="journal article" date="2014" name="Front. Microbiol.">
        <title>High frequency of phylogenetically diverse reductive dehalogenase-homologous genes in deep subseafloor sedimentary metagenomes.</title>
        <authorList>
            <person name="Kawai M."/>
            <person name="Futagami T."/>
            <person name="Toyoda A."/>
            <person name="Takaki Y."/>
            <person name="Nishi S."/>
            <person name="Hori S."/>
            <person name="Arai W."/>
            <person name="Tsubouchi T."/>
            <person name="Morono Y."/>
            <person name="Uchiyama I."/>
            <person name="Ito T."/>
            <person name="Fujiyama A."/>
            <person name="Inagaki F."/>
            <person name="Takami H."/>
        </authorList>
    </citation>
    <scope>NUCLEOTIDE SEQUENCE</scope>
    <source>
        <strain evidence="3">Expedition CK06-06</strain>
    </source>
</reference>
<feature type="domain" description="Capsule synthesis protein CapA" evidence="2">
    <location>
        <begin position="2"/>
        <end position="31"/>
    </location>
</feature>
<protein>
    <recommendedName>
        <fullName evidence="2">Capsule synthesis protein CapA domain-containing protein</fullName>
    </recommendedName>
</protein>